<dbReference type="Proteomes" id="UP000709336">
    <property type="component" value="Unassembled WGS sequence"/>
</dbReference>
<organism evidence="2 3">
    <name type="scientific">Alteromonas ponticola</name>
    <dbReference type="NCBI Taxonomy" id="2720613"/>
    <lineage>
        <taxon>Bacteria</taxon>
        <taxon>Pseudomonadati</taxon>
        <taxon>Pseudomonadota</taxon>
        <taxon>Gammaproteobacteria</taxon>
        <taxon>Alteromonadales</taxon>
        <taxon>Alteromonadaceae</taxon>
        <taxon>Alteromonas/Salinimonas group</taxon>
        <taxon>Alteromonas</taxon>
    </lineage>
</organism>
<keyword evidence="3" id="KW-1185">Reference proteome</keyword>
<feature type="domain" description="NAD-dependent epimerase/dehydratase" evidence="1">
    <location>
        <begin position="11"/>
        <end position="201"/>
    </location>
</feature>
<dbReference type="EMBL" id="JAATNW010000009">
    <property type="protein sequence ID" value="NMH61447.1"/>
    <property type="molecule type" value="Genomic_DNA"/>
</dbReference>
<sequence>MTQSVTLCGCGWLGNYLLKALAGNYAVLGTTRHSNRAEQIKHNGASVLFFQLGDDPAQLCQQSENARVVLNIPPGRRNQDLTEYTRQMCALIDSFVAHEARQIIFISTTSVYGENERVVTEHSELIPLTASAKAHCAIENHLRRLANEKATVVRLAGLVGPDRHPAKSLSGKQLSQANKVVNLVHIDDVVAALKKVIDHGAPAQTLHLCSQAHPTRQDYYTWCAEKMGIPVPEFDGEDKQLKGKQIDASASWQYLGLTPRYASPFDMII</sequence>
<comment type="caution">
    <text evidence="2">The sequence shown here is derived from an EMBL/GenBank/DDBJ whole genome shotgun (WGS) entry which is preliminary data.</text>
</comment>
<dbReference type="InterPro" id="IPR001509">
    <property type="entry name" value="Epimerase_deHydtase"/>
</dbReference>
<dbReference type="SUPFAM" id="SSF51735">
    <property type="entry name" value="NAD(P)-binding Rossmann-fold domains"/>
    <property type="match status" value="1"/>
</dbReference>
<dbReference type="PANTHER" id="PTHR48079">
    <property type="entry name" value="PROTEIN YEEZ"/>
    <property type="match status" value="1"/>
</dbReference>
<evidence type="ECO:0000259" key="1">
    <source>
        <dbReference type="Pfam" id="PF01370"/>
    </source>
</evidence>
<reference evidence="2 3" key="1">
    <citation type="submission" date="2020-03" db="EMBL/GenBank/DDBJ databases">
        <title>Alteromonas ponticola sp. nov., isolated from seawater.</title>
        <authorList>
            <person name="Yoon J.-H."/>
            <person name="Kim Y.-O."/>
        </authorList>
    </citation>
    <scope>NUCLEOTIDE SEQUENCE [LARGE SCALE GENOMIC DNA]</scope>
    <source>
        <strain evidence="2 3">MYP5</strain>
    </source>
</reference>
<dbReference type="Pfam" id="PF01370">
    <property type="entry name" value="Epimerase"/>
    <property type="match status" value="1"/>
</dbReference>
<dbReference type="Gene3D" id="3.40.50.720">
    <property type="entry name" value="NAD(P)-binding Rossmann-like Domain"/>
    <property type="match status" value="1"/>
</dbReference>
<gene>
    <name evidence="2" type="ORF">HCJ96_15565</name>
</gene>
<proteinExistence type="predicted"/>
<dbReference type="RefSeq" id="WP_169212010.1">
    <property type="nucleotide sequence ID" value="NZ_JAATNW010000009.1"/>
</dbReference>
<evidence type="ECO:0000313" key="2">
    <source>
        <dbReference type="EMBL" id="NMH61447.1"/>
    </source>
</evidence>
<accession>A0ABX1R8H9</accession>
<name>A0ABX1R8H9_9ALTE</name>
<evidence type="ECO:0000313" key="3">
    <source>
        <dbReference type="Proteomes" id="UP000709336"/>
    </source>
</evidence>
<protein>
    <submittedName>
        <fullName evidence="2">NAD-dependent epimerase/dehydratase family protein</fullName>
    </submittedName>
</protein>
<dbReference type="PANTHER" id="PTHR48079:SF6">
    <property type="entry name" value="NAD(P)-BINDING DOMAIN-CONTAINING PROTEIN-RELATED"/>
    <property type="match status" value="1"/>
</dbReference>
<dbReference type="InterPro" id="IPR036291">
    <property type="entry name" value="NAD(P)-bd_dom_sf"/>
</dbReference>
<dbReference type="InterPro" id="IPR051783">
    <property type="entry name" value="NAD(P)-dependent_oxidoreduct"/>
</dbReference>